<accession>A0A919XEI4</accession>
<dbReference type="AlphaFoldDB" id="A0A919XEI4"/>
<keyword evidence="2" id="KW-1185">Reference proteome</keyword>
<organism evidence="1 2">
    <name type="scientific">Paenibacillus albilobatus</name>
    <dbReference type="NCBI Taxonomy" id="2716884"/>
    <lineage>
        <taxon>Bacteria</taxon>
        <taxon>Bacillati</taxon>
        <taxon>Bacillota</taxon>
        <taxon>Bacilli</taxon>
        <taxon>Bacillales</taxon>
        <taxon>Paenibacillaceae</taxon>
        <taxon>Paenibacillus</taxon>
    </lineage>
</organism>
<comment type="caution">
    <text evidence="1">The sequence shown here is derived from an EMBL/GenBank/DDBJ whole genome shotgun (WGS) entry which is preliminary data.</text>
</comment>
<reference evidence="1" key="1">
    <citation type="submission" date="2021-03" db="EMBL/GenBank/DDBJ databases">
        <title>Antimicrobial resistance genes in bacteria isolated from Japanese honey, and their potential for conferring macrolide and lincosamide resistance in the American foulbrood pathogen Paenibacillus larvae.</title>
        <authorList>
            <person name="Okamoto M."/>
            <person name="Kumagai M."/>
            <person name="Kanamori H."/>
            <person name="Takamatsu D."/>
        </authorList>
    </citation>
    <scope>NUCLEOTIDE SEQUENCE</scope>
    <source>
        <strain evidence="1">J2TS6</strain>
    </source>
</reference>
<name>A0A919XEI4_9BACL</name>
<protein>
    <submittedName>
        <fullName evidence="1">Uncharacterized protein</fullName>
    </submittedName>
</protein>
<gene>
    <name evidence="1" type="ORF">J2TS6_01390</name>
</gene>
<evidence type="ECO:0000313" key="2">
    <source>
        <dbReference type="Proteomes" id="UP000679779"/>
    </source>
</evidence>
<dbReference type="RefSeq" id="WP_160041877.1">
    <property type="nucleotide sequence ID" value="NZ_BORQ01000001.1"/>
</dbReference>
<proteinExistence type="predicted"/>
<dbReference type="EMBL" id="BORQ01000001">
    <property type="protein sequence ID" value="GIO28998.1"/>
    <property type="molecule type" value="Genomic_DNA"/>
</dbReference>
<sequence>MTMENQMNILGRRTECIPYYAEPSLSDEHRAGWIGGNAPEFFDDQTNLIHAGDWHEKD</sequence>
<evidence type="ECO:0000313" key="1">
    <source>
        <dbReference type="EMBL" id="GIO28998.1"/>
    </source>
</evidence>
<dbReference type="Proteomes" id="UP000679779">
    <property type="component" value="Unassembled WGS sequence"/>
</dbReference>